<dbReference type="Pfam" id="PF01476">
    <property type="entry name" value="LysM"/>
    <property type="match status" value="1"/>
</dbReference>
<keyword evidence="1" id="KW-0175">Coiled coil</keyword>
<evidence type="ECO:0000256" key="2">
    <source>
        <dbReference type="SAM" id="MobiDB-lite"/>
    </source>
</evidence>
<dbReference type="Proteomes" id="UP000051439">
    <property type="component" value="Unassembled WGS sequence"/>
</dbReference>
<reference evidence="4 5" key="1">
    <citation type="journal article" date="2015" name="Genome Announc.">
        <title>Expanding the biotechnology potential of lactobacilli through comparative genomics of 213 strains and associated genera.</title>
        <authorList>
            <person name="Sun Z."/>
            <person name="Harris H.M."/>
            <person name="McCann A."/>
            <person name="Guo C."/>
            <person name="Argimon S."/>
            <person name="Zhang W."/>
            <person name="Yang X."/>
            <person name="Jeffery I.B."/>
            <person name="Cooney J.C."/>
            <person name="Kagawa T.F."/>
            <person name="Liu W."/>
            <person name="Song Y."/>
            <person name="Salvetti E."/>
            <person name="Wrobel A."/>
            <person name="Rasinkangas P."/>
            <person name="Parkhill J."/>
            <person name="Rea M.C."/>
            <person name="O'Sullivan O."/>
            <person name="Ritari J."/>
            <person name="Douillard F.P."/>
            <person name="Paul Ross R."/>
            <person name="Yang R."/>
            <person name="Briner A.E."/>
            <person name="Felis G.E."/>
            <person name="de Vos W.M."/>
            <person name="Barrangou R."/>
            <person name="Klaenhammer T.R."/>
            <person name="Caufield P.W."/>
            <person name="Cui Y."/>
            <person name="Zhang H."/>
            <person name="O'Toole P.W."/>
        </authorList>
    </citation>
    <scope>NUCLEOTIDE SEQUENCE [LARGE SCALE GENOMIC DNA]</scope>
    <source>
        <strain evidence="4 5">DSM 19906</strain>
    </source>
</reference>
<feature type="domain" description="LysM" evidence="3">
    <location>
        <begin position="615"/>
        <end position="659"/>
    </location>
</feature>
<evidence type="ECO:0000256" key="1">
    <source>
        <dbReference type="SAM" id="Coils"/>
    </source>
</evidence>
<feature type="region of interest" description="Disordered" evidence="2">
    <location>
        <begin position="584"/>
        <end position="616"/>
    </location>
</feature>
<dbReference type="SUPFAM" id="SSF54106">
    <property type="entry name" value="LysM domain"/>
    <property type="match status" value="1"/>
</dbReference>
<dbReference type="PROSITE" id="PS51782">
    <property type="entry name" value="LYSM"/>
    <property type="match status" value="1"/>
</dbReference>
<dbReference type="PATRIC" id="fig|1423766.4.peg.1931"/>
<protein>
    <submittedName>
        <fullName evidence="4">Minor structural protein gp89</fullName>
    </submittedName>
</protein>
<accession>A0A0R1NR76</accession>
<proteinExistence type="predicted"/>
<keyword evidence="5" id="KW-1185">Reference proteome</keyword>
<evidence type="ECO:0000313" key="4">
    <source>
        <dbReference type="EMBL" id="KRL20114.1"/>
    </source>
</evidence>
<sequence>MAATADIAKNAYNSTLSVLNNVKAAYDQANADYLDSLNDQANGAGLDINESAHQLMAQYVVGDSPYVGSQYCIPYGGGYLISYSSGEDTIYQQMDSSMKYVSKMTVKNGGHGSSFGIDGSGNIWASVRHNGYQISKFAYQPGASIDASSLTSLYNSPDLLRVNYDTSNNLVGYTTAESYCVCDPGNLSNPKKTVSLSAMGFSIGQQTWQSQSLSWPYVFWQSGAYNSNSDPATVGCFNANTNTKEFVKSYLTSSYGMKYSYNEPEGIYSTGSAVLVTFNNNDNGSNSINYLFSIPTLTADSTVSERLKALNNLKKALADAKTAFNSAKSDFQKYQSTSKTIVKDTRIYKNATKDVKKQKKLVASTKKKIAIVTKQYAKATRTKKQSLKKQLDNLKKVYKEQKSALTTLKKKQSTAKSKLSKAQRKSLSAQKATQRAILKKAIGAAVMAETGGKDVTWITPVNPGSKESYAILWPDSEDFSETVNVNETAVIKHTPINTVTQAGTESISVGGALIGEDGSVPTLVKKFERIRKWAENTAEVSLIGQTSFPHAIISGIDKPHDTYLTNQVPLTITLQKVDWADSNVKKKANSSKNKGKAKKTSGSGHKQKNSKSAVKTVTTKPGDTYYKFSLKYNVSVAQLRKWNKYPDRSIPVGVKIRVK</sequence>
<dbReference type="Gene3D" id="3.10.350.10">
    <property type="entry name" value="LysM domain"/>
    <property type="match status" value="1"/>
</dbReference>
<dbReference type="RefSeq" id="WP_056949658.1">
    <property type="nucleotide sequence ID" value="NZ_AZEB01000037.1"/>
</dbReference>
<feature type="coiled-coil region" evidence="1">
    <location>
        <begin position="377"/>
        <end position="425"/>
    </location>
</feature>
<dbReference type="EMBL" id="AZEB01000037">
    <property type="protein sequence ID" value="KRL20114.1"/>
    <property type="molecule type" value="Genomic_DNA"/>
</dbReference>
<evidence type="ECO:0000313" key="5">
    <source>
        <dbReference type="Proteomes" id="UP000051439"/>
    </source>
</evidence>
<feature type="compositionally biased region" description="Basic residues" evidence="2">
    <location>
        <begin position="585"/>
        <end position="609"/>
    </location>
</feature>
<name>A0A0R1NR76_9LACO</name>
<dbReference type="InterPro" id="IPR018392">
    <property type="entry name" value="LysM"/>
</dbReference>
<gene>
    <name evidence="4" type="ORF">FC98_GL001868</name>
</gene>
<comment type="caution">
    <text evidence="4">The sequence shown here is derived from an EMBL/GenBank/DDBJ whole genome shotgun (WGS) entry which is preliminary data.</text>
</comment>
<organism evidence="4 5">
    <name type="scientific">Lentilactobacillus kisonensis DSM 19906 = JCM 15041</name>
    <dbReference type="NCBI Taxonomy" id="1423766"/>
    <lineage>
        <taxon>Bacteria</taxon>
        <taxon>Bacillati</taxon>
        <taxon>Bacillota</taxon>
        <taxon>Bacilli</taxon>
        <taxon>Lactobacillales</taxon>
        <taxon>Lactobacillaceae</taxon>
        <taxon>Lentilactobacillus</taxon>
    </lineage>
</organism>
<dbReference type="InterPro" id="IPR036779">
    <property type="entry name" value="LysM_dom_sf"/>
</dbReference>
<dbReference type="SMART" id="SM00257">
    <property type="entry name" value="LysM"/>
    <property type="match status" value="1"/>
</dbReference>
<dbReference type="AlphaFoldDB" id="A0A0R1NR76"/>
<evidence type="ECO:0000259" key="3">
    <source>
        <dbReference type="PROSITE" id="PS51782"/>
    </source>
</evidence>
<dbReference type="CDD" id="cd00118">
    <property type="entry name" value="LysM"/>
    <property type="match status" value="1"/>
</dbReference>